<reference evidence="2 3" key="1">
    <citation type="submission" date="2016-11" db="EMBL/GenBank/DDBJ databases">
        <authorList>
            <person name="Jaros S."/>
            <person name="Januszkiewicz K."/>
            <person name="Wedrychowicz H."/>
        </authorList>
    </citation>
    <scope>NUCLEOTIDE SEQUENCE [LARGE SCALE GENOMIC DNA]</scope>
    <source>
        <strain evidence="2 3">HD4</strain>
    </source>
</reference>
<dbReference type="RefSeq" id="WP_073089242.1">
    <property type="nucleotide sequence ID" value="NZ_FRBC01000010.1"/>
</dbReference>
<evidence type="ECO:0000256" key="1">
    <source>
        <dbReference type="SAM" id="Phobius"/>
    </source>
</evidence>
<feature type="transmembrane region" description="Helical" evidence="1">
    <location>
        <begin position="45"/>
        <end position="66"/>
    </location>
</feature>
<organism evidence="2 3">
    <name type="scientific">Selenomonas ruminantium</name>
    <dbReference type="NCBI Taxonomy" id="971"/>
    <lineage>
        <taxon>Bacteria</taxon>
        <taxon>Bacillati</taxon>
        <taxon>Bacillota</taxon>
        <taxon>Negativicutes</taxon>
        <taxon>Selenomonadales</taxon>
        <taxon>Selenomonadaceae</taxon>
        <taxon>Selenomonas</taxon>
    </lineage>
</organism>
<feature type="transmembrane region" description="Helical" evidence="1">
    <location>
        <begin position="18"/>
        <end position="38"/>
    </location>
</feature>
<proteinExistence type="predicted"/>
<evidence type="ECO:0000313" key="2">
    <source>
        <dbReference type="EMBL" id="SHK62430.1"/>
    </source>
</evidence>
<keyword evidence="1" id="KW-1133">Transmembrane helix</keyword>
<keyword evidence="1" id="KW-0812">Transmembrane</keyword>
<feature type="transmembrane region" description="Helical" evidence="1">
    <location>
        <begin position="72"/>
        <end position="90"/>
    </location>
</feature>
<dbReference type="EMBL" id="FRBC01000010">
    <property type="protein sequence ID" value="SHK62430.1"/>
    <property type="molecule type" value="Genomic_DNA"/>
</dbReference>
<sequence length="106" mass="11448">MANQNETETTKPLSGGELAGMALLGTLAFLFTPLASLLNRHKKISILTMASVVIMASVFGCTSVFMQLLVGATILAAIMWAVVISFAALYEHEDKVHHHIFAHAHK</sequence>
<gene>
    <name evidence="2" type="ORF">SAMN05216582_1107</name>
</gene>
<accession>A0A1M6TZV4</accession>
<keyword evidence="1" id="KW-0472">Membrane</keyword>
<protein>
    <submittedName>
        <fullName evidence="2">Uncharacterized protein</fullName>
    </submittedName>
</protein>
<name>A0A1M6TZV4_SELRU</name>
<evidence type="ECO:0000313" key="3">
    <source>
        <dbReference type="Proteomes" id="UP000184263"/>
    </source>
</evidence>
<dbReference type="Proteomes" id="UP000184263">
    <property type="component" value="Unassembled WGS sequence"/>
</dbReference>
<dbReference type="AlphaFoldDB" id="A0A1M6TZV4"/>